<sequence length="101" mass="10306">MIYVSSSAAIVPIESVLIAAIGISDFAPVIGVWITLSSSTLPSVPSDVPTTSAADAPPIAMPPNATATNALLATRDDPFDFERAVSSAAAHVPVVAFQTVR</sequence>
<comment type="caution">
    <text evidence="1">The sequence shown here is derived from an EMBL/GenBank/DDBJ whole genome shotgun (WGS) entry which is preliminary data.</text>
</comment>
<dbReference type="EMBL" id="LPLZ01000028">
    <property type="protein sequence ID" value="KWN19768.1"/>
    <property type="molecule type" value="Genomic_DNA"/>
</dbReference>
<accession>A0A108EYL4</accession>
<reference evidence="1 2" key="1">
    <citation type="submission" date="2015-11" db="EMBL/GenBank/DDBJ databases">
        <title>Expanding the genomic diversity of Burkholderia species for the development of highly accurate diagnostics.</title>
        <authorList>
            <person name="Sahl J."/>
            <person name="Keim P."/>
            <person name="Wagner D."/>
        </authorList>
    </citation>
    <scope>NUCLEOTIDE SEQUENCE [LARGE SCALE GENOMIC DNA]</scope>
    <source>
        <strain evidence="1 2">MSMB793WGS</strain>
    </source>
</reference>
<dbReference type="Proteomes" id="UP000068016">
    <property type="component" value="Unassembled WGS sequence"/>
</dbReference>
<proteinExistence type="predicted"/>
<organism evidence="1 2">
    <name type="scientific">Burkholderia territorii</name>
    <dbReference type="NCBI Taxonomy" id="1503055"/>
    <lineage>
        <taxon>Bacteria</taxon>
        <taxon>Pseudomonadati</taxon>
        <taxon>Pseudomonadota</taxon>
        <taxon>Betaproteobacteria</taxon>
        <taxon>Burkholderiales</taxon>
        <taxon>Burkholderiaceae</taxon>
        <taxon>Burkholderia</taxon>
        <taxon>Burkholderia cepacia complex</taxon>
    </lineage>
</organism>
<dbReference type="AlphaFoldDB" id="A0A108EYL4"/>
<protein>
    <submittedName>
        <fullName evidence="1">Uncharacterized protein</fullName>
    </submittedName>
</protein>
<evidence type="ECO:0000313" key="1">
    <source>
        <dbReference type="EMBL" id="KWN19768.1"/>
    </source>
</evidence>
<name>A0A108EYL4_9BURK</name>
<gene>
    <name evidence="1" type="ORF">WT83_10340</name>
</gene>
<evidence type="ECO:0000313" key="2">
    <source>
        <dbReference type="Proteomes" id="UP000068016"/>
    </source>
</evidence>